<dbReference type="AlphaFoldDB" id="A0A484CSK2"/>
<feature type="compositionally biased region" description="Pro residues" evidence="1">
    <location>
        <begin position="770"/>
        <end position="779"/>
    </location>
</feature>
<feature type="region of interest" description="Disordered" evidence="1">
    <location>
        <begin position="254"/>
        <end position="461"/>
    </location>
</feature>
<dbReference type="PANTHER" id="PTHR14880">
    <property type="entry name" value="PROLINE AND SERINE-RICH PROTEIN 1"/>
    <property type="match status" value="1"/>
</dbReference>
<feature type="compositionally biased region" description="Polar residues" evidence="1">
    <location>
        <begin position="329"/>
        <end position="342"/>
    </location>
</feature>
<proteinExistence type="predicted"/>
<feature type="compositionally biased region" description="Polar residues" evidence="1">
    <location>
        <begin position="378"/>
        <end position="412"/>
    </location>
</feature>
<feature type="compositionally biased region" description="Polar residues" evidence="1">
    <location>
        <begin position="422"/>
        <end position="438"/>
    </location>
</feature>
<feature type="compositionally biased region" description="Low complexity" evidence="1">
    <location>
        <begin position="570"/>
        <end position="580"/>
    </location>
</feature>
<sequence length="790" mass="80186">MDKKSFDIVLDEIRKCVLTDQRIKAIEQVHGYFSSEQVMEILKYFSWAEPQIKAVKALQHKMVAIPTTKVANILNCFTFSKDRLVVLELIALNISDAQNYRPVEDLFRIHLSEKKRARRILEQVCKVGCKAPVAMISSCGMIPGNPYPKGRPSLVSGTFPGIPPVKKEGEKKEDSSNSLEGKGISARIIGPFKPFPSTYNPHRPVPYPIPPCRPHATIAPSAYNNAGLVSVGGVITTSVPPPPYNSTHKVAGYARPGNLQNTTPGVNSGPLLIPHGSTPSTPIQPQASPAQPPPTTPITPVFPGMVPSHNPNAPSPSPAPSPSVIKAGPQTSSGHATPTPSSVIKAHTPSGTPCGTPVPGSGGFSPSPFHVVSRPGTPATSRSGPDPISQANSMGSTQQRGFSQSTDHQSGPTHHGIHPQAGNPSGSVIRSYTPSGPSTPVIPSCSTPGPSPKLSPAHSAQIQAAMAAAGVLNRHTGGSNSGSNSPVPSAFKGTSRSGTPSLSSLVVPGSAQAALARSLGLSHPSGSPQVSLSSPVAIGGFQALSSSPAASHYPCLSPFSSLSSSLPPSSMASSMSAMPATTNMSNHPPTSIYPGLPPNAAPGGASPFGLGLTSAPSIFQGLAPGPSPAAFAGLGVSGGHGAGSPVLSSFMGLPVASSSSVASVAPLQAAAAAAAAAAGVPSSSPVLPGFASAFSSNFQPGLSSGLQPPGSSGFPSLLSFPGVPGFSPSASPATLGGLHNPTMQSALLQAHPTSGLESFPPQPNSFTNYPPGPGNPFPLQPGLHPQLGWQ</sequence>
<feature type="region of interest" description="Disordered" evidence="1">
    <location>
        <begin position="753"/>
        <end position="790"/>
    </location>
</feature>
<dbReference type="Proteomes" id="UP000295070">
    <property type="component" value="Chromosome 13"/>
</dbReference>
<name>A0A484CSK2_PERFV</name>
<evidence type="ECO:0000313" key="3">
    <source>
        <dbReference type="EMBL" id="TDH04903.1"/>
    </source>
</evidence>
<dbReference type="Pfam" id="PF14771">
    <property type="entry name" value="DUF4476"/>
    <property type="match status" value="1"/>
</dbReference>
<feature type="region of interest" description="Disordered" evidence="1">
    <location>
        <begin position="162"/>
        <end position="182"/>
    </location>
</feature>
<dbReference type="STRING" id="8167.A0A484CSK2"/>
<organism evidence="3 4">
    <name type="scientific">Perca flavescens</name>
    <name type="common">American yellow perch</name>
    <name type="synonym">Morone flavescens</name>
    <dbReference type="NCBI Taxonomy" id="8167"/>
    <lineage>
        <taxon>Eukaryota</taxon>
        <taxon>Metazoa</taxon>
        <taxon>Chordata</taxon>
        <taxon>Craniata</taxon>
        <taxon>Vertebrata</taxon>
        <taxon>Euteleostomi</taxon>
        <taxon>Actinopterygii</taxon>
        <taxon>Neopterygii</taxon>
        <taxon>Teleostei</taxon>
        <taxon>Neoteleostei</taxon>
        <taxon>Acanthomorphata</taxon>
        <taxon>Eupercaria</taxon>
        <taxon>Perciformes</taxon>
        <taxon>Percoidei</taxon>
        <taxon>Percidae</taxon>
        <taxon>Percinae</taxon>
        <taxon>Perca</taxon>
    </lineage>
</organism>
<keyword evidence="4" id="KW-1185">Reference proteome</keyword>
<feature type="compositionally biased region" description="Polar residues" evidence="1">
    <location>
        <begin position="492"/>
        <end position="504"/>
    </location>
</feature>
<dbReference type="EMBL" id="SCKG01000013">
    <property type="protein sequence ID" value="TDH04903.1"/>
    <property type="molecule type" value="Genomic_DNA"/>
</dbReference>
<comment type="caution">
    <text evidence="3">The sequence shown here is derived from an EMBL/GenBank/DDBJ whole genome shotgun (WGS) entry which is preliminary data.</text>
</comment>
<dbReference type="InterPro" id="IPR042616">
    <property type="entry name" value="PROSER1"/>
</dbReference>
<dbReference type="PANTHER" id="PTHR14880:SF2">
    <property type="entry name" value="PROLINE AND SERINE-RICH PROTEIN 1"/>
    <property type="match status" value="1"/>
</dbReference>
<evidence type="ECO:0000259" key="2">
    <source>
        <dbReference type="Pfam" id="PF14771"/>
    </source>
</evidence>
<evidence type="ECO:0000313" key="4">
    <source>
        <dbReference type="Proteomes" id="UP000295070"/>
    </source>
</evidence>
<accession>A0A484CSK2</accession>
<dbReference type="InterPro" id="IPR028011">
    <property type="entry name" value="DUF4476"/>
</dbReference>
<feature type="domain" description="DUF4476" evidence="2">
    <location>
        <begin position="31"/>
        <end position="121"/>
    </location>
</feature>
<feature type="compositionally biased region" description="Basic and acidic residues" evidence="1">
    <location>
        <begin position="165"/>
        <end position="175"/>
    </location>
</feature>
<evidence type="ECO:0000256" key="1">
    <source>
        <dbReference type="SAM" id="MobiDB-lite"/>
    </source>
</evidence>
<feature type="region of interest" description="Disordered" evidence="1">
    <location>
        <begin position="473"/>
        <end position="505"/>
    </location>
</feature>
<feature type="region of interest" description="Disordered" evidence="1">
    <location>
        <begin position="570"/>
        <end position="598"/>
    </location>
</feature>
<gene>
    <name evidence="3" type="ORF">EPR50_G00137960</name>
</gene>
<protein>
    <recommendedName>
        <fullName evidence="2">DUF4476 domain-containing protein</fullName>
    </recommendedName>
</protein>
<reference evidence="3 4" key="1">
    <citation type="submission" date="2019-01" db="EMBL/GenBank/DDBJ databases">
        <title>A chromosome-scale genome assembly of the yellow perch, Perca flavescens.</title>
        <authorList>
            <person name="Feron R."/>
            <person name="Morvezen R."/>
            <person name="Bestin A."/>
            <person name="Haffray P."/>
            <person name="Klopp C."/>
            <person name="Zahm M."/>
            <person name="Cabau C."/>
            <person name="Roques C."/>
            <person name="Donnadieu C."/>
            <person name="Bouchez O."/>
            <person name="Christie M."/>
            <person name="Larson W."/>
            <person name="Guiguen Y."/>
        </authorList>
    </citation>
    <scope>NUCLEOTIDE SEQUENCE [LARGE SCALE GENOMIC DNA]</scope>
    <source>
        <strain evidence="3">YP-PL-M2</strain>
        <tissue evidence="3">Blood</tissue>
    </source>
</reference>
<feature type="compositionally biased region" description="Low complexity" evidence="1">
    <location>
        <begin position="277"/>
        <end position="289"/>
    </location>
</feature>